<reference evidence="2 3" key="1">
    <citation type="journal article" date="2019" name="Commun. Biol.">
        <title>The bagworm genome reveals a unique fibroin gene that provides high tensile strength.</title>
        <authorList>
            <person name="Kono N."/>
            <person name="Nakamura H."/>
            <person name="Ohtoshi R."/>
            <person name="Tomita M."/>
            <person name="Numata K."/>
            <person name="Arakawa K."/>
        </authorList>
    </citation>
    <scope>NUCLEOTIDE SEQUENCE [LARGE SCALE GENOMIC DNA]</scope>
</reference>
<name>A0A4C1SET5_EUMVA</name>
<evidence type="ECO:0000256" key="1">
    <source>
        <dbReference type="SAM" id="MobiDB-lite"/>
    </source>
</evidence>
<gene>
    <name evidence="2" type="ORF">EVAR_76900_1</name>
</gene>
<feature type="region of interest" description="Disordered" evidence="1">
    <location>
        <begin position="1"/>
        <end position="22"/>
    </location>
</feature>
<evidence type="ECO:0000313" key="2">
    <source>
        <dbReference type="EMBL" id="GBP00622.1"/>
    </source>
</evidence>
<keyword evidence="3" id="KW-1185">Reference proteome</keyword>
<proteinExistence type="predicted"/>
<dbReference type="EMBL" id="BGZK01000006">
    <property type="protein sequence ID" value="GBP00622.1"/>
    <property type="molecule type" value="Genomic_DNA"/>
</dbReference>
<accession>A0A4C1SET5</accession>
<comment type="caution">
    <text evidence="2">The sequence shown here is derived from an EMBL/GenBank/DDBJ whole genome shotgun (WGS) entry which is preliminary data.</text>
</comment>
<organism evidence="2 3">
    <name type="scientific">Eumeta variegata</name>
    <name type="common">Bagworm moth</name>
    <name type="synonym">Eumeta japonica</name>
    <dbReference type="NCBI Taxonomy" id="151549"/>
    <lineage>
        <taxon>Eukaryota</taxon>
        <taxon>Metazoa</taxon>
        <taxon>Ecdysozoa</taxon>
        <taxon>Arthropoda</taxon>
        <taxon>Hexapoda</taxon>
        <taxon>Insecta</taxon>
        <taxon>Pterygota</taxon>
        <taxon>Neoptera</taxon>
        <taxon>Endopterygota</taxon>
        <taxon>Lepidoptera</taxon>
        <taxon>Glossata</taxon>
        <taxon>Ditrysia</taxon>
        <taxon>Tineoidea</taxon>
        <taxon>Psychidae</taxon>
        <taxon>Oiketicinae</taxon>
        <taxon>Eumeta</taxon>
    </lineage>
</organism>
<dbReference type="Proteomes" id="UP000299102">
    <property type="component" value="Unassembled WGS sequence"/>
</dbReference>
<dbReference type="AlphaFoldDB" id="A0A4C1SET5"/>
<sequence>MRRVIDAGPPPSAETIAGSREAGESLRHSATCGLYIGPGPRAARRGQVYHRRRASRRLARAAVRPPAAFLEQAPPPAARPTGYLANTDQRLFTSVTRFKKYRLHVLMRIGAAVASPAETYLGFCTVRPLYLLYMTWGLTKPNVVDAAVAQIRQLHRVGKSSTRARPHRDCRGPRLSPRAIDQGKAELAREEYHETTCVMHRHPRAVCKLQHSQNASAPEKSKAKVYPAVMRAATETYHHLCYTKLDRIARDPAPTFDTDVCSFPSYHFGSFSVSIALSVTMPSSNPTWLRV</sequence>
<evidence type="ECO:0000313" key="3">
    <source>
        <dbReference type="Proteomes" id="UP000299102"/>
    </source>
</evidence>
<protein>
    <submittedName>
        <fullName evidence="2">Uncharacterized protein</fullName>
    </submittedName>
</protein>